<keyword evidence="2" id="KW-1185">Reference proteome</keyword>
<dbReference type="Proteomes" id="UP001213000">
    <property type="component" value="Unassembled WGS sequence"/>
</dbReference>
<organism evidence="1 2">
    <name type="scientific">Leucocoprinus birnbaumii</name>
    <dbReference type="NCBI Taxonomy" id="56174"/>
    <lineage>
        <taxon>Eukaryota</taxon>
        <taxon>Fungi</taxon>
        <taxon>Dikarya</taxon>
        <taxon>Basidiomycota</taxon>
        <taxon>Agaricomycotina</taxon>
        <taxon>Agaricomycetes</taxon>
        <taxon>Agaricomycetidae</taxon>
        <taxon>Agaricales</taxon>
        <taxon>Agaricineae</taxon>
        <taxon>Agaricaceae</taxon>
        <taxon>Leucocoprinus</taxon>
    </lineage>
</organism>
<gene>
    <name evidence="1" type="ORF">NP233_g1576</name>
</gene>
<sequence>MCERAQAIYLARDAPDAEIISKELSIDSPYKEAIASTVSTFAKLQRQLGADSERRLSVFLPGHLVLVPAGGPTAIGEGLLDFLRNLCSLANSTAEGFSCSSILAGPGNESDEMGDVAIWLGQGEFGPGNERNVLGALGLTPWLEQGAAVSSRSRNWIRSR</sequence>
<dbReference type="AlphaFoldDB" id="A0AAD5W0A5"/>
<name>A0AAD5W0A5_9AGAR</name>
<dbReference type="EMBL" id="JANIEX010000059">
    <property type="protein sequence ID" value="KAJ3574720.1"/>
    <property type="molecule type" value="Genomic_DNA"/>
</dbReference>
<evidence type="ECO:0000313" key="1">
    <source>
        <dbReference type="EMBL" id="KAJ3574720.1"/>
    </source>
</evidence>
<accession>A0AAD5W0A5</accession>
<protein>
    <submittedName>
        <fullName evidence="1">Uncharacterized protein</fullName>
    </submittedName>
</protein>
<reference evidence="1" key="1">
    <citation type="submission" date="2022-07" db="EMBL/GenBank/DDBJ databases">
        <title>Genome Sequence of Leucocoprinus birnbaumii.</title>
        <authorList>
            <person name="Buettner E."/>
        </authorList>
    </citation>
    <scope>NUCLEOTIDE SEQUENCE</scope>
    <source>
        <strain evidence="1">VT141</strain>
    </source>
</reference>
<comment type="caution">
    <text evidence="1">The sequence shown here is derived from an EMBL/GenBank/DDBJ whole genome shotgun (WGS) entry which is preliminary data.</text>
</comment>
<proteinExistence type="predicted"/>
<evidence type="ECO:0000313" key="2">
    <source>
        <dbReference type="Proteomes" id="UP001213000"/>
    </source>
</evidence>